<feature type="region of interest" description="Disordered" evidence="1">
    <location>
        <begin position="317"/>
        <end position="348"/>
    </location>
</feature>
<sequence length="671" mass="76011">MDSPKDNVTLPDLESSLHLQVKALLKGLDSQGVSQRGLLRWTLEKRVKADPSCSAALITVLVRMLEEKLQRIHKIQYHVHIIPILHTLYFAVIQPDQLIPASLYGRVYDCLMKLLILPLPHSAVALNTLRSVKMEITTPGSLYLRRVVAEKNLNSRHFTAQERVFVLADPDVFSTLMEGTVRAHLEMCNSFGDTATMEKNVMAHVLQAGLGVACQSSRLNQALEALGDHTVKKYFEEVVLAVERGIKDGIGGCVAYINRLQHIHRDILAVAKEEKRQKDCACLCATAMSYPEIKFLLWKDVKDLWNLLENFTLSSSSNSNLDEEDIDKRHSVRSEGCRKERDPDGAPSVFMQQEVRRNHTARVVVMGDDRVLGRLSRAYHSFRDRESKHLLLTKKLNLQLYYIPVRGLEPSLISPDGGRLSLALSLGRLDPWYDININTLRAAISKLARQPSNPSRPQEKNFFLLDTLCYYLRCGTQPVNLPIYSVKMTRSRCDESSLVEDMFVSHLEADIPEFRHLKERFPKEPSEHRRKATKNIIGTVITVTYTKTSLSRREAVKGEAPMTCGVAITSVLGEDYLVARFDSVNPENNTKIQSRNISIKTMEHRTLSVCLDKDPRRTYTDIQRIDISPCLDPAYKICSRFSVSEEQEVQLSKYLNRALSLPINTFTGVAV</sequence>
<dbReference type="Ensembl" id="ENSENLT00000021874.1">
    <property type="protein sequence ID" value="ENSENLP00000021133.1"/>
    <property type="gene ID" value="ENSENLG00000009624.1"/>
</dbReference>
<keyword evidence="3" id="KW-1185">Reference proteome</keyword>
<protein>
    <submittedName>
        <fullName evidence="2">Phosphoinositide 3-kinase regulatory subunit 6-like</fullName>
    </submittedName>
</protein>
<dbReference type="OrthoDB" id="8781591at2759"/>
<organism evidence="2 3">
    <name type="scientific">Echeneis naucrates</name>
    <name type="common">Live sharksucker</name>
    <dbReference type="NCBI Taxonomy" id="173247"/>
    <lineage>
        <taxon>Eukaryota</taxon>
        <taxon>Metazoa</taxon>
        <taxon>Chordata</taxon>
        <taxon>Craniata</taxon>
        <taxon>Vertebrata</taxon>
        <taxon>Euteleostomi</taxon>
        <taxon>Actinopterygii</taxon>
        <taxon>Neopterygii</taxon>
        <taxon>Teleostei</taxon>
        <taxon>Neoteleostei</taxon>
        <taxon>Acanthomorphata</taxon>
        <taxon>Carangaria</taxon>
        <taxon>Carangiformes</taxon>
        <taxon>Echeneidae</taxon>
        <taxon>Echeneis</taxon>
    </lineage>
</organism>
<accession>A0A665UN47</accession>
<dbReference type="GO" id="GO:0007186">
    <property type="term" value="P:G protein-coupled receptor signaling pathway"/>
    <property type="evidence" value="ECO:0007669"/>
    <property type="project" value="TreeGrafter"/>
</dbReference>
<dbReference type="InParanoid" id="A0A665UN47"/>
<name>A0A665UN47_ECHNA</name>
<feature type="compositionally biased region" description="Basic and acidic residues" evidence="1">
    <location>
        <begin position="326"/>
        <end position="344"/>
    </location>
</feature>
<evidence type="ECO:0000313" key="2">
    <source>
        <dbReference type="Ensembl" id="ENSENLP00000021133.1"/>
    </source>
</evidence>
<dbReference type="Proteomes" id="UP000472264">
    <property type="component" value="Chromosome 8"/>
</dbReference>
<reference evidence="2" key="3">
    <citation type="submission" date="2025-09" db="UniProtKB">
        <authorList>
            <consortium name="Ensembl"/>
        </authorList>
    </citation>
    <scope>IDENTIFICATION</scope>
</reference>
<dbReference type="GO" id="GO:0005944">
    <property type="term" value="C:phosphatidylinositol 3-kinase complex, class IB"/>
    <property type="evidence" value="ECO:0007669"/>
    <property type="project" value="InterPro"/>
</dbReference>
<evidence type="ECO:0000313" key="3">
    <source>
        <dbReference type="Proteomes" id="UP000472264"/>
    </source>
</evidence>
<reference evidence="2" key="1">
    <citation type="submission" date="2021-04" db="EMBL/GenBank/DDBJ databases">
        <authorList>
            <consortium name="Wellcome Sanger Institute Data Sharing"/>
        </authorList>
    </citation>
    <scope>NUCLEOTIDE SEQUENCE [LARGE SCALE GENOMIC DNA]</scope>
</reference>
<dbReference type="Pfam" id="PF10486">
    <property type="entry name" value="PI3K_1B_p101"/>
    <property type="match status" value="3"/>
</dbReference>
<evidence type="ECO:0000256" key="1">
    <source>
        <dbReference type="SAM" id="MobiDB-lite"/>
    </source>
</evidence>
<proteinExistence type="predicted"/>
<dbReference type="PANTHER" id="PTHR15593">
    <property type="entry name" value="PHOSPHATIDYLINOSITOL 3-KINASE REGULATORY SUBUNIT"/>
    <property type="match status" value="1"/>
</dbReference>
<reference evidence="2" key="2">
    <citation type="submission" date="2025-08" db="UniProtKB">
        <authorList>
            <consortium name="Ensembl"/>
        </authorList>
    </citation>
    <scope>IDENTIFICATION</scope>
</reference>
<dbReference type="GO" id="GO:0046935">
    <property type="term" value="F:1-phosphatidylinositol-3-kinase regulator activity"/>
    <property type="evidence" value="ECO:0007669"/>
    <property type="project" value="InterPro"/>
</dbReference>
<dbReference type="OMA" id="KCCTEIR"/>
<dbReference type="PANTHER" id="PTHR15593:SF1">
    <property type="entry name" value="PHOSPHOINOSITIDE 3-KINASE REGULATORY SUBUNIT 6"/>
    <property type="match status" value="1"/>
</dbReference>
<dbReference type="AlphaFoldDB" id="A0A665UN47"/>
<dbReference type="InterPro" id="IPR019522">
    <property type="entry name" value="PIK3R5/6"/>
</dbReference>
<gene>
    <name evidence="2" type="primary">pik3r6b</name>
</gene>